<evidence type="ECO:0000256" key="1">
    <source>
        <dbReference type="ARBA" id="ARBA00004496"/>
    </source>
</evidence>
<protein>
    <submittedName>
        <fullName evidence="6">Mak10 subunit, NatC N-terminal acetyltransferase-domain-containing protein</fullName>
    </submittedName>
</protein>
<dbReference type="Proteomes" id="UP001174936">
    <property type="component" value="Unassembled WGS sequence"/>
</dbReference>
<dbReference type="InterPro" id="IPR007244">
    <property type="entry name" value="Naa35_N"/>
</dbReference>
<sequence>MSHHDFHVSKGLSINHSSHDYAAPDEPPPPMISSEGVVAIDITRKFVEAAKTLEPGELVKDGYFTLFESVGALEIMDPKMDSGCLAPGESLDDDYDVARPLLPSEVMGIIDQLLCLEMAWHLGYPLSQTLLTNVYIEAILNPAPGNLQEAHFIRDPESEAAQDSMFTVLRAYCLGLLKSCWYVNERIKFEHYYEEEDFVTNTYHRSLLDNIDRDEIRDEIMSARRLVHSLRPKIMDDVADALSFRLELRAAFLRAIELSELRSSPESLSLPWSQMKAVWEPINKSRHLGTPVPEAFSTKLQRRLASTMPPRPIVQLSFEETYEHFKKLFVDAIDVLKVLNYVDSQSLLNFVLTFQAQKPQPLVYIRTLLQNFLFKDMVILGHLSIRHVIDDDLSIVVLPCSRHLDPANDDVEVPHDARFAIAHQMELFRQRAAQSYLDIFRAFCQNRCRVRRTLCHSIQDWETVQLDAEEIDQLLQVQLDEQPICYSTTLSPPDPNPTYSLPLSSWAYLYKLRLMEWIVQLGFELETYQPDELPGMYWYLSFLAKTRAQHAERIKGFASYRYNELRFHGALTPALEAQFNRSASYLRLTILDAAVTWELSDALTRLYVALARLRCITPPPRPYSSDELRYDIRMKPFSLIQLPELPSYEAFRRETEQADKSTAELLDAAQRSVGGARRGYERLSKMTEKEVFTVGAHERWVKGTKSCLRSVIAASIAIATVGKIVGEGDGGDAGGRLVVEVPRAEACYHDWWIVPKVTERK</sequence>
<feature type="domain" description="NAA35-like TPR repeats" evidence="5">
    <location>
        <begin position="335"/>
        <end position="720"/>
    </location>
</feature>
<dbReference type="GO" id="GO:0031417">
    <property type="term" value="C:NatC complex"/>
    <property type="evidence" value="ECO:0007669"/>
    <property type="project" value="InterPro"/>
</dbReference>
<evidence type="ECO:0000313" key="7">
    <source>
        <dbReference type="Proteomes" id="UP001174936"/>
    </source>
</evidence>
<reference evidence="6" key="1">
    <citation type="submission" date="2023-06" db="EMBL/GenBank/DDBJ databases">
        <title>Genome-scale phylogeny and comparative genomics of the fungal order Sordariales.</title>
        <authorList>
            <consortium name="Lawrence Berkeley National Laboratory"/>
            <person name="Hensen N."/>
            <person name="Bonometti L."/>
            <person name="Westerberg I."/>
            <person name="Brannstrom I.O."/>
            <person name="Guillou S."/>
            <person name="Cros-Aarteil S."/>
            <person name="Calhoun S."/>
            <person name="Haridas S."/>
            <person name="Kuo A."/>
            <person name="Mondo S."/>
            <person name="Pangilinan J."/>
            <person name="Riley R."/>
            <person name="Labutti K."/>
            <person name="Andreopoulos B."/>
            <person name="Lipzen A."/>
            <person name="Chen C."/>
            <person name="Yanf M."/>
            <person name="Daum C."/>
            <person name="Ng V."/>
            <person name="Clum A."/>
            <person name="Steindorff A."/>
            <person name="Ohm R."/>
            <person name="Martin F."/>
            <person name="Silar P."/>
            <person name="Natvig D."/>
            <person name="Lalanne C."/>
            <person name="Gautier V."/>
            <person name="Ament-Velasquez S.L."/>
            <person name="Kruys A."/>
            <person name="Hutchinson M.I."/>
            <person name="Powell A.J."/>
            <person name="Barry K."/>
            <person name="Miller A.N."/>
            <person name="Grigoriev I.V."/>
            <person name="Debuchy R."/>
            <person name="Gladieux P."/>
            <person name="Thoren M.H."/>
            <person name="Johannesson H."/>
        </authorList>
    </citation>
    <scope>NUCLEOTIDE SEQUENCE</scope>
    <source>
        <strain evidence="6">SMH2532-1</strain>
    </source>
</reference>
<feature type="domain" description="NAA35-like N-terminal" evidence="4">
    <location>
        <begin position="55"/>
        <end position="217"/>
    </location>
</feature>
<proteinExistence type="inferred from homology"/>
<comment type="similarity">
    <text evidence="2">Belongs to the MAK10 family.</text>
</comment>
<dbReference type="Pfam" id="PF25789">
    <property type="entry name" value="TPR_NAA35"/>
    <property type="match status" value="1"/>
</dbReference>
<comment type="subcellular location">
    <subcellularLocation>
        <location evidence="1">Cytoplasm</location>
    </subcellularLocation>
</comment>
<dbReference type="PANTHER" id="PTHR21373">
    <property type="entry name" value="GLUCOSE REPRESSIBLE PROTEIN MAK10"/>
    <property type="match status" value="1"/>
</dbReference>
<evidence type="ECO:0000313" key="6">
    <source>
        <dbReference type="EMBL" id="KAK0651504.1"/>
    </source>
</evidence>
<dbReference type="EMBL" id="JAULSV010000002">
    <property type="protein sequence ID" value="KAK0651504.1"/>
    <property type="molecule type" value="Genomic_DNA"/>
</dbReference>
<comment type="caution">
    <text evidence="6">The sequence shown here is derived from an EMBL/GenBank/DDBJ whole genome shotgun (WGS) entry which is preliminary data.</text>
</comment>
<dbReference type="PANTHER" id="PTHR21373:SF0">
    <property type="entry name" value="N-ALPHA-ACETYLTRANSFERASE 35, NATC AUXILIARY SUBUNIT"/>
    <property type="match status" value="1"/>
</dbReference>
<dbReference type="Pfam" id="PF04112">
    <property type="entry name" value="Mak10"/>
    <property type="match status" value="1"/>
</dbReference>
<name>A0AA39YFN1_9PEZI</name>
<accession>A0AA39YFN1</accession>
<dbReference type="InterPro" id="IPR057983">
    <property type="entry name" value="NAA35-like_N"/>
</dbReference>
<keyword evidence="3" id="KW-0963">Cytoplasm</keyword>
<keyword evidence="7" id="KW-1185">Reference proteome</keyword>
<dbReference type="InterPro" id="IPR057982">
    <property type="entry name" value="TPR_NAA35"/>
</dbReference>
<evidence type="ECO:0000256" key="2">
    <source>
        <dbReference type="ARBA" id="ARBA00006289"/>
    </source>
</evidence>
<dbReference type="AlphaFoldDB" id="A0AA39YFN1"/>
<organism evidence="6 7">
    <name type="scientific">Cercophora newfieldiana</name>
    <dbReference type="NCBI Taxonomy" id="92897"/>
    <lineage>
        <taxon>Eukaryota</taxon>
        <taxon>Fungi</taxon>
        <taxon>Dikarya</taxon>
        <taxon>Ascomycota</taxon>
        <taxon>Pezizomycotina</taxon>
        <taxon>Sordariomycetes</taxon>
        <taxon>Sordariomycetidae</taxon>
        <taxon>Sordariales</taxon>
        <taxon>Lasiosphaeriaceae</taxon>
        <taxon>Cercophora</taxon>
    </lineage>
</organism>
<evidence type="ECO:0000259" key="4">
    <source>
        <dbReference type="Pfam" id="PF04112"/>
    </source>
</evidence>
<evidence type="ECO:0000259" key="5">
    <source>
        <dbReference type="Pfam" id="PF25789"/>
    </source>
</evidence>
<evidence type="ECO:0000256" key="3">
    <source>
        <dbReference type="ARBA" id="ARBA00022490"/>
    </source>
</evidence>
<gene>
    <name evidence="6" type="ORF">B0T16DRAFT_404066</name>
</gene>